<sequence length="54" mass="6416">MDLESSHEFAKYWLLYECPISLSSEDVRDEKVCVLRCIPPVEPKDIILWTIYKI</sequence>
<evidence type="ECO:0000313" key="2">
    <source>
        <dbReference type="Proteomes" id="UP000266673"/>
    </source>
</evidence>
<comment type="caution">
    <text evidence="1">The sequence shown here is derived from an EMBL/GenBank/DDBJ whole genome shotgun (WGS) entry which is preliminary data.</text>
</comment>
<gene>
    <name evidence="1" type="ORF">C2G38_2192481</name>
</gene>
<dbReference type="AlphaFoldDB" id="A0A397UYS2"/>
<organism evidence="1 2">
    <name type="scientific">Gigaspora rosea</name>
    <dbReference type="NCBI Taxonomy" id="44941"/>
    <lineage>
        <taxon>Eukaryota</taxon>
        <taxon>Fungi</taxon>
        <taxon>Fungi incertae sedis</taxon>
        <taxon>Mucoromycota</taxon>
        <taxon>Glomeromycotina</taxon>
        <taxon>Glomeromycetes</taxon>
        <taxon>Diversisporales</taxon>
        <taxon>Gigasporaceae</taxon>
        <taxon>Gigaspora</taxon>
    </lineage>
</organism>
<accession>A0A397UYS2</accession>
<dbReference type="Proteomes" id="UP000266673">
    <property type="component" value="Unassembled WGS sequence"/>
</dbReference>
<dbReference type="EMBL" id="QKWP01000747">
    <property type="protein sequence ID" value="RIB15394.1"/>
    <property type="molecule type" value="Genomic_DNA"/>
</dbReference>
<evidence type="ECO:0000313" key="1">
    <source>
        <dbReference type="EMBL" id="RIB15394.1"/>
    </source>
</evidence>
<reference evidence="1 2" key="1">
    <citation type="submission" date="2018-06" db="EMBL/GenBank/DDBJ databases">
        <title>Comparative genomics reveals the genomic features of Rhizophagus irregularis, R. cerebriforme, R. diaphanum and Gigaspora rosea, and their symbiotic lifestyle signature.</title>
        <authorList>
            <person name="Morin E."/>
            <person name="San Clemente H."/>
            <person name="Chen E.C.H."/>
            <person name="De La Providencia I."/>
            <person name="Hainaut M."/>
            <person name="Kuo A."/>
            <person name="Kohler A."/>
            <person name="Murat C."/>
            <person name="Tang N."/>
            <person name="Roy S."/>
            <person name="Loubradou J."/>
            <person name="Henrissat B."/>
            <person name="Grigoriev I.V."/>
            <person name="Corradi N."/>
            <person name="Roux C."/>
            <person name="Martin F.M."/>
        </authorList>
    </citation>
    <scope>NUCLEOTIDE SEQUENCE [LARGE SCALE GENOMIC DNA]</scope>
    <source>
        <strain evidence="1 2">DAOM 194757</strain>
    </source>
</reference>
<proteinExistence type="predicted"/>
<protein>
    <submittedName>
        <fullName evidence="1">Uncharacterized protein</fullName>
    </submittedName>
</protein>
<dbReference type="OrthoDB" id="5597448at2759"/>
<name>A0A397UYS2_9GLOM</name>
<keyword evidence="2" id="KW-1185">Reference proteome</keyword>